<evidence type="ECO:0000313" key="2">
    <source>
        <dbReference type="EMBL" id="CAF4502103.1"/>
    </source>
</evidence>
<organism evidence="2 3">
    <name type="scientific">Didymodactylos carnosus</name>
    <dbReference type="NCBI Taxonomy" id="1234261"/>
    <lineage>
        <taxon>Eukaryota</taxon>
        <taxon>Metazoa</taxon>
        <taxon>Spiralia</taxon>
        <taxon>Gnathifera</taxon>
        <taxon>Rotifera</taxon>
        <taxon>Eurotatoria</taxon>
        <taxon>Bdelloidea</taxon>
        <taxon>Philodinida</taxon>
        <taxon>Philodinidae</taxon>
        <taxon>Didymodactylos</taxon>
    </lineage>
</organism>
<dbReference type="Proteomes" id="UP000682733">
    <property type="component" value="Unassembled WGS sequence"/>
</dbReference>
<reference evidence="2" key="1">
    <citation type="submission" date="2021-02" db="EMBL/GenBank/DDBJ databases">
        <authorList>
            <person name="Nowell W R."/>
        </authorList>
    </citation>
    <scope>NUCLEOTIDE SEQUENCE</scope>
</reference>
<dbReference type="EMBL" id="CAJNOK010066855">
    <property type="protein sequence ID" value="CAF1652859.1"/>
    <property type="molecule type" value="Genomic_DNA"/>
</dbReference>
<evidence type="ECO:0000313" key="1">
    <source>
        <dbReference type="EMBL" id="CAF1652859.1"/>
    </source>
</evidence>
<dbReference type="Proteomes" id="UP000677228">
    <property type="component" value="Unassembled WGS sequence"/>
</dbReference>
<name>A0A8S2XM69_9BILA</name>
<dbReference type="Gene3D" id="2.60.420.10">
    <property type="entry name" value="Maltose phosphorylase, domain 3"/>
    <property type="match status" value="1"/>
</dbReference>
<proteinExistence type="predicted"/>
<evidence type="ECO:0000313" key="3">
    <source>
        <dbReference type="Proteomes" id="UP000682733"/>
    </source>
</evidence>
<gene>
    <name evidence="1" type="ORF">OVA965_LOCUS44914</name>
    <name evidence="2" type="ORF">TMI583_LOCUS47997</name>
</gene>
<protein>
    <submittedName>
        <fullName evidence="2">Uncharacterized protein</fullName>
    </submittedName>
</protein>
<comment type="caution">
    <text evidence="2">The sequence shown here is derived from an EMBL/GenBank/DDBJ whole genome shotgun (WGS) entry which is preliminary data.</text>
</comment>
<sequence>MTSETKKHLMPKLDCQLSTLYGLVHVSYTRDERDTVSNSILLRVTIPPNAQARVMFEPLFVGGQCKVLIEGNKVIWSSDVDTMNDQRFGIEKDSATRLMTVHVGSGHYEFQALWQ</sequence>
<dbReference type="AlphaFoldDB" id="A0A8S2XM69"/>
<dbReference type="EMBL" id="CAJOBA010095636">
    <property type="protein sequence ID" value="CAF4502103.1"/>
    <property type="molecule type" value="Genomic_DNA"/>
</dbReference>
<accession>A0A8S2XM69</accession>